<dbReference type="AlphaFoldDB" id="A0A6H2A3X4"/>
<evidence type="ECO:0000313" key="2">
    <source>
        <dbReference type="EMBL" id="QJH96266.1"/>
    </source>
</evidence>
<dbReference type="PANTHER" id="PTHR14136">
    <property type="entry name" value="BTB_POZ DOMAIN-CONTAINING PROTEIN KCTD9"/>
    <property type="match status" value="1"/>
</dbReference>
<organism evidence="1">
    <name type="scientific">viral metagenome</name>
    <dbReference type="NCBI Taxonomy" id="1070528"/>
    <lineage>
        <taxon>unclassified sequences</taxon>
        <taxon>metagenomes</taxon>
        <taxon>organismal metagenomes</taxon>
    </lineage>
</organism>
<reference evidence="1" key="1">
    <citation type="submission" date="2020-03" db="EMBL/GenBank/DDBJ databases">
        <title>The deep terrestrial virosphere.</title>
        <authorList>
            <person name="Holmfeldt K."/>
            <person name="Nilsson E."/>
            <person name="Simone D."/>
            <person name="Lopez-Fernandez M."/>
            <person name="Wu X."/>
            <person name="de Brujin I."/>
            <person name="Lundin D."/>
            <person name="Andersson A."/>
            <person name="Bertilsson S."/>
            <person name="Dopson M."/>
        </authorList>
    </citation>
    <scope>NUCLEOTIDE SEQUENCE</scope>
    <source>
        <strain evidence="1">TM448A05204</strain>
        <strain evidence="2">TM448B00676</strain>
    </source>
</reference>
<dbReference type="Pfam" id="PF00805">
    <property type="entry name" value="Pentapeptide"/>
    <property type="match status" value="1"/>
</dbReference>
<dbReference type="EMBL" id="MT144645">
    <property type="protein sequence ID" value="QJH96266.1"/>
    <property type="molecule type" value="Genomic_DNA"/>
</dbReference>
<gene>
    <name evidence="1" type="ORF">TM448A05204_0007</name>
    <name evidence="2" type="ORF">TM448B00676_0014</name>
</gene>
<dbReference type="EMBL" id="MT144513">
    <property type="protein sequence ID" value="QJA54514.1"/>
    <property type="molecule type" value="Genomic_DNA"/>
</dbReference>
<evidence type="ECO:0008006" key="3">
    <source>
        <dbReference type="Google" id="ProtNLM"/>
    </source>
</evidence>
<dbReference type="PANTHER" id="PTHR14136:SF17">
    <property type="entry name" value="BTB_POZ DOMAIN-CONTAINING PROTEIN KCTD9"/>
    <property type="match status" value="1"/>
</dbReference>
<dbReference type="Gene3D" id="2.160.20.80">
    <property type="entry name" value="E3 ubiquitin-protein ligase SopA"/>
    <property type="match status" value="1"/>
</dbReference>
<evidence type="ECO:0000313" key="1">
    <source>
        <dbReference type="EMBL" id="QJA54514.1"/>
    </source>
</evidence>
<dbReference type="InterPro" id="IPR001646">
    <property type="entry name" value="5peptide_repeat"/>
</dbReference>
<dbReference type="InterPro" id="IPR051082">
    <property type="entry name" value="Pentapeptide-BTB/POZ_domain"/>
</dbReference>
<dbReference type="SUPFAM" id="SSF141571">
    <property type="entry name" value="Pentapeptide repeat-like"/>
    <property type="match status" value="1"/>
</dbReference>
<accession>A0A6H2A3X4</accession>
<proteinExistence type="predicted"/>
<sequence length="168" mass="19400">MTKTELNKVLREHKKWRDGDGGERADLQRADLQRADLQRADLRWANLQGADLQRADLRWANLQGANLRWANLQGADLPPPTMLLLATWGNVSDKLCLELMRYDASNHPNPMRFDEWANGGDCPYQKGFQRCANFQEVRELWKPGKSKSARELVLMLFKEKDTKYSEGI</sequence>
<protein>
    <recommendedName>
        <fullName evidence="3">Pentapeptide repeat-containing protein</fullName>
    </recommendedName>
</protein>
<name>A0A6H2A3X4_9ZZZZ</name>